<dbReference type="HOGENOM" id="CLU_016047_0_0_9"/>
<dbReference type="SUPFAM" id="SSF161098">
    <property type="entry name" value="MetI-like"/>
    <property type="match status" value="1"/>
</dbReference>
<keyword evidence="12" id="KW-1185">Reference proteome</keyword>
<reference evidence="10 12" key="3">
    <citation type="submission" date="2017-07" db="EMBL/GenBank/DDBJ databases">
        <title>Prevalence of linear plasmids in Cutibacterium (Propionibacterium) acnes isolates obtained from prostatic tissue.</title>
        <authorList>
            <person name="Davidsson S."/>
            <person name="Carlsson J."/>
            <person name="Molling P."/>
            <person name="Andren O."/>
            <person name="Andersson S.-O."/>
            <person name="Brzuszkiewicz E."/>
            <person name="Poehlein A."/>
            <person name="Al-Zeer M."/>
            <person name="Brinkmann V."/>
            <person name="Scavenius C."/>
            <person name="Nazipi S."/>
            <person name="Soderquist B."/>
            <person name="Bruggemann H."/>
        </authorList>
    </citation>
    <scope>NUCLEOTIDE SEQUENCE [LARGE SCALE GENOMIC DNA]</scope>
    <source>
        <strain evidence="10 12">DSM 753</strain>
    </source>
</reference>
<dbReference type="InterPro" id="IPR035906">
    <property type="entry name" value="MetI-like_sf"/>
</dbReference>
<dbReference type="InterPro" id="IPR000515">
    <property type="entry name" value="MetI-like"/>
</dbReference>
<dbReference type="PANTHER" id="PTHR30193:SF37">
    <property type="entry name" value="INNER MEMBRANE ABC TRANSPORTER PERMEASE PROTEIN YCJO"/>
    <property type="match status" value="1"/>
</dbReference>
<dbReference type="PANTHER" id="PTHR30193">
    <property type="entry name" value="ABC TRANSPORTER PERMEASE PROTEIN"/>
    <property type="match status" value="1"/>
</dbReference>
<evidence type="ECO:0000259" key="8">
    <source>
        <dbReference type="PROSITE" id="PS50928"/>
    </source>
</evidence>
<protein>
    <submittedName>
        <fullName evidence="9">ABC transporter, permease protein</fullName>
    </submittedName>
    <submittedName>
        <fullName evidence="10">Sugar ABC transporter permease</fullName>
    </submittedName>
</protein>
<evidence type="ECO:0000313" key="11">
    <source>
        <dbReference type="Proteomes" id="UP000003490"/>
    </source>
</evidence>
<keyword evidence="2 7" id="KW-0813">Transport</keyword>
<dbReference type="GO" id="GO:0005886">
    <property type="term" value="C:plasma membrane"/>
    <property type="evidence" value="ECO:0007669"/>
    <property type="project" value="UniProtKB-SubCell"/>
</dbReference>
<dbReference type="SUPFAM" id="SSF160964">
    <property type="entry name" value="MalF N-terminal region-like"/>
    <property type="match status" value="1"/>
</dbReference>
<dbReference type="CDD" id="cd06261">
    <property type="entry name" value="TM_PBP2"/>
    <property type="match status" value="1"/>
</dbReference>
<comment type="subcellular location">
    <subcellularLocation>
        <location evidence="1 7">Cell membrane</location>
        <topology evidence="1 7">Multi-pass membrane protein</topology>
    </subcellularLocation>
</comment>
<evidence type="ECO:0000313" key="10">
    <source>
        <dbReference type="EMBL" id="PEQ25762.1"/>
    </source>
</evidence>
<dbReference type="eggNOG" id="COG1175">
    <property type="taxonomic scope" value="Bacteria"/>
</dbReference>
<feature type="transmembrane region" description="Helical" evidence="7">
    <location>
        <begin position="109"/>
        <end position="133"/>
    </location>
</feature>
<gene>
    <name evidence="10" type="ORF">CH238_01855</name>
    <name evidence="9" type="ORF">CLOLEP_03149</name>
</gene>
<dbReference type="GO" id="GO:0055085">
    <property type="term" value="P:transmembrane transport"/>
    <property type="evidence" value="ECO:0007669"/>
    <property type="project" value="InterPro"/>
</dbReference>
<feature type="transmembrane region" description="Helical" evidence="7">
    <location>
        <begin position="271"/>
        <end position="292"/>
    </location>
</feature>
<evidence type="ECO:0000256" key="2">
    <source>
        <dbReference type="ARBA" id="ARBA00022448"/>
    </source>
</evidence>
<feature type="domain" description="ABC transmembrane type-1" evidence="8">
    <location>
        <begin position="73"/>
        <end position="292"/>
    </location>
</feature>
<dbReference type="EMBL" id="NOXF01000001">
    <property type="protein sequence ID" value="PEQ25762.1"/>
    <property type="molecule type" value="Genomic_DNA"/>
</dbReference>
<reference evidence="9 11" key="2">
    <citation type="submission" date="2007-08" db="EMBL/GenBank/DDBJ databases">
        <authorList>
            <person name="Fulton L."/>
            <person name="Clifton S."/>
            <person name="Fulton B."/>
            <person name="Xu J."/>
            <person name="Minx P."/>
            <person name="Pepin K.H."/>
            <person name="Johnson M."/>
            <person name="Thiruvilangam P."/>
            <person name="Bhonagiri V."/>
            <person name="Nash W.E."/>
            <person name="Wang C."/>
            <person name="Mardis E.R."/>
            <person name="Wilson R.K."/>
        </authorList>
    </citation>
    <scope>NUCLEOTIDE SEQUENCE [LARGE SCALE GENOMIC DNA]</scope>
    <source>
        <strain evidence="9 11">DSM 753</strain>
    </source>
</reference>
<evidence type="ECO:0000256" key="7">
    <source>
        <dbReference type="RuleBase" id="RU363032"/>
    </source>
</evidence>
<reference evidence="9 11" key="1">
    <citation type="submission" date="2007-08" db="EMBL/GenBank/DDBJ databases">
        <title>Draft genome sequence of Clostridium leptum (DSM 753).</title>
        <authorList>
            <person name="Sudarsanam P."/>
            <person name="Ley R."/>
            <person name="Guruge J."/>
            <person name="Turnbaugh P.J."/>
            <person name="Mahowald M."/>
            <person name="Liep D."/>
            <person name="Gordon J."/>
        </authorList>
    </citation>
    <scope>NUCLEOTIDE SEQUENCE [LARGE SCALE GENOMIC DNA]</scope>
    <source>
        <strain evidence="9 11">DSM 753</strain>
    </source>
</reference>
<feature type="transmembrane region" description="Helical" evidence="7">
    <location>
        <begin position="16"/>
        <end position="36"/>
    </location>
</feature>
<keyword evidence="3" id="KW-1003">Cell membrane</keyword>
<feature type="transmembrane region" description="Helical" evidence="7">
    <location>
        <begin position="166"/>
        <end position="191"/>
    </location>
</feature>
<keyword evidence="4 7" id="KW-0812">Transmembrane</keyword>
<organism evidence="9 11">
    <name type="scientific">[Clostridium] leptum DSM 753</name>
    <dbReference type="NCBI Taxonomy" id="428125"/>
    <lineage>
        <taxon>Bacteria</taxon>
        <taxon>Bacillati</taxon>
        <taxon>Bacillota</taxon>
        <taxon>Clostridia</taxon>
        <taxon>Eubacteriales</taxon>
        <taxon>Oscillospiraceae</taxon>
        <taxon>Oscillospiraceae incertae sedis</taxon>
    </lineage>
</organism>
<evidence type="ECO:0000256" key="4">
    <source>
        <dbReference type="ARBA" id="ARBA00022692"/>
    </source>
</evidence>
<evidence type="ECO:0000313" key="9">
    <source>
        <dbReference type="EMBL" id="EDO60323.1"/>
    </source>
</evidence>
<comment type="caution">
    <text evidence="9">The sequence shown here is derived from an EMBL/GenBank/DDBJ whole genome shotgun (WGS) entry which is preliminary data.</text>
</comment>
<dbReference type="Proteomes" id="UP000003490">
    <property type="component" value="Unassembled WGS sequence"/>
</dbReference>
<dbReference type="EMBL" id="ABCB02000020">
    <property type="protein sequence ID" value="EDO60323.1"/>
    <property type="molecule type" value="Genomic_DNA"/>
</dbReference>
<dbReference type="Proteomes" id="UP000220611">
    <property type="component" value="Unassembled WGS sequence"/>
</dbReference>
<name>A7VX26_9FIRM</name>
<evidence type="ECO:0000256" key="5">
    <source>
        <dbReference type="ARBA" id="ARBA00022989"/>
    </source>
</evidence>
<evidence type="ECO:0000256" key="1">
    <source>
        <dbReference type="ARBA" id="ARBA00004651"/>
    </source>
</evidence>
<comment type="similarity">
    <text evidence="7">Belongs to the binding-protein-dependent transport system permease family.</text>
</comment>
<dbReference type="Pfam" id="PF00528">
    <property type="entry name" value="BPD_transp_1"/>
    <property type="match status" value="1"/>
</dbReference>
<feature type="transmembrane region" description="Helical" evidence="7">
    <location>
        <begin position="212"/>
        <end position="233"/>
    </location>
</feature>
<keyword evidence="5 7" id="KW-1133">Transmembrane helix</keyword>
<evidence type="ECO:0000256" key="3">
    <source>
        <dbReference type="ARBA" id="ARBA00022475"/>
    </source>
</evidence>
<evidence type="ECO:0000313" key="12">
    <source>
        <dbReference type="Proteomes" id="UP000220611"/>
    </source>
</evidence>
<keyword evidence="6 7" id="KW-0472">Membrane</keyword>
<feature type="transmembrane region" description="Helical" evidence="7">
    <location>
        <begin position="73"/>
        <end position="97"/>
    </location>
</feature>
<dbReference type="AlphaFoldDB" id="A7VX26"/>
<dbReference type="Gene3D" id="1.10.3720.10">
    <property type="entry name" value="MetI-like"/>
    <property type="match status" value="1"/>
</dbReference>
<evidence type="ECO:0000256" key="6">
    <source>
        <dbReference type="ARBA" id="ARBA00023136"/>
    </source>
</evidence>
<dbReference type="PROSITE" id="PS50928">
    <property type="entry name" value="ABC_TM1"/>
    <property type="match status" value="1"/>
</dbReference>
<sequence length="306" mass="34387">MTKTKKKFHPMRRLEPYFYLLPSILVISAFLFYPMLDSLRLSFTNWDGLKEAAYIGWGNYDKIFHNNEFWNSIWVTVIWVVLSVVILPLTGLLYGVMVEYLSPNRAASGVFRTILFMPMMMSYVAIGLLWQLIYDPNLGLVNSVLGLFELIDPVNPIQYLSNADMALFWAFIPVIWQWSGFGMVMTCAAMMNIPHDIIEAAAIDGASKTQTFWRVVLPLLMPTVLTGSAINLIGGFKAFDIIYVMTQGGPGSATKVTSILMYRLAFTENRFGYACAMAVIVFLLALVLTGLFNKFRGSVDRSVGNA</sequence>
<proteinExistence type="inferred from homology"/>
<accession>A7VX26</accession>
<dbReference type="InterPro" id="IPR051393">
    <property type="entry name" value="ABC_transporter_permease"/>
</dbReference>